<name>A0A9P4P085_9PEZI</name>
<sequence length="375" mass="41935">MGDQKSPKIRLFTGAPRSVNLKYGKTDLVETLLPAVDRFMNFDRQSGPFNITNDAPVQSSNNWPEWRVVSMQESHVQTSALNHSTEEEKPVELSPSMYPTKESAVQQNLLTPRLESVEDVRSSDADEDLQESFAMYNQVVLPPVEVKDDEASFLTRPTADFSLLSNMSFNSVESTILLPAAVSIPPPSGICDLKKLPNADYVERKFPLTITVNLIVGIISVTAPRAIHIKKGNYWMEIVELLVGDETRPGFKIDFWLSSASQTIDDPVRKTLQALRARDIVLLHNVAVHQYRSVVQGKSLPKSSMNKTKVDLLGRDGEIDLVDPTAKMKKVSDWVFAFLGLSKTSTKPTMQHTTVTDRYKSFAHFQGMELPPDTQ</sequence>
<protein>
    <submittedName>
        <fullName evidence="1">Uncharacterized protein</fullName>
    </submittedName>
</protein>
<gene>
    <name evidence="1" type="ORF">EJ08DRAFT_467796</name>
</gene>
<evidence type="ECO:0000313" key="2">
    <source>
        <dbReference type="Proteomes" id="UP000800235"/>
    </source>
</evidence>
<comment type="caution">
    <text evidence="1">The sequence shown here is derived from an EMBL/GenBank/DDBJ whole genome shotgun (WGS) entry which is preliminary data.</text>
</comment>
<dbReference type="EMBL" id="MU007016">
    <property type="protein sequence ID" value="KAF2434478.1"/>
    <property type="molecule type" value="Genomic_DNA"/>
</dbReference>
<dbReference type="Proteomes" id="UP000800235">
    <property type="component" value="Unassembled WGS sequence"/>
</dbReference>
<dbReference type="AlphaFoldDB" id="A0A9P4P085"/>
<proteinExistence type="predicted"/>
<dbReference type="OrthoDB" id="5378679at2759"/>
<evidence type="ECO:0000313" key="1">
    <source>
        <dbReference type="EMBL" id="KAF2434478.1"/>
    </source>
</evidence>
<keyword evidence="2" id="KW-1185">Reference proteome</keyword>
<organism evidence="1 2">
    <name type="scientific">Tothia fuscella</name>
    <dbReference type="NCBI Taxonomy" id="1048955"/>
    <lineage>
        <taxon>Eukaryota</taxon>
        <taxon>Fungi</taxon>
        <taxon>Dikarya</taxon>
        <taxon>Ascomycota</taxon>
        <taxon>Pezizomycotina</taxon>
        <taxon>Dothideomycetes</taxon>
        <taxon>Pleosporomycetidae</taxon>
        <taxon>Venturiales</taxon>
        <taxon>Cylindrosympodiaceae</taxon>
        <taxon>Tothia</taxon>
    </lineage>
</organism>
<reference evidence="1" key="1">
    <citation type="journal article" date="2020" name="Stud. Mycol.">
        <title>101 Dothideomycetes genomes: a test case for predicting lifestyles and emergence of pathogens.</title>
        <authorList>
            <person name="Haridas S."/>
            <person name="Albert R."/>
            <person name="Binder M."/>
            <person name="Bloem J."/>
            <person name="Labutti K."/>
            <person name="Salamov A."/>
            <person name="Andreopoulos B."/>
            <person name="Baker S."/>
            <person name="Barry K."/>
            <person name="Bills G."/>
            <person name="Bluhm B."/>
            <person name="Cannon C."/>
            <person name="Castanera R."/>
            <person name="Culley D."/>
            <person name="Daum C."/>
            <person name="Ezra D."/>
            <person name="Gonzalez J."/>
            <person name="Henrissat B."/>
            <person name="Kuo A."/>
            <person name="Liang C."/>
            <person name="Lipzen A."/>
            <person name="Lutzoni F."/>
            <person name="Magnuson J."/>
            <person name="Mondo S."/>
            <person name="Nolan M."/>
            <person name="Ohm R."/>
            <person name="Pangilinan J."/>
            <person name="Park H.-J."/>
            <person name="Ramirez L."/>
            <person name="Alfaro M."/>
            <person name="Sun H."/>
            <person name="Tritt A."/>
            <person name="Yoshinaga Y."/>
            <person name="Zwiers L.-H."/>
            <person name="Turgeon B."/>
            <person name="Goodwin S."/>
            <person name="Spatafora J."/>
            <person name="Crous P."/>
            <person name="Grigoriev I."/>
        </authorList>
    </citation>
    <scope>NUCLEOTIDE SEQUENCE</scope>
    <source>
        <strain evidence="1">CBS 130266</strain>
    </source>
</reference>
<accession>A0A9P4P085</accession>